<feature type="non-terminal residue" evidence="4">
    <location>
        <position position="206"/>
    </location>
</feature>
<sequence>HKVLDNLYLSVRKSELFAFLGPNGSGKSTTINILTSLLTPMSGEATICGRAPSDPAVKRLLGVCPQYDQAYAQLTVYHHLRAFAYIKGVVGAEEVQAAINEALDAADLNEYKHREVGALSGGTRRRMSIAVACLGRPAVVILDEPTTGVDVATRRSIWSMIARLKQFTSILLVTHDMEEAERLAERAGVMINGSLVCVGTPQRLKR</sequence>
<dbReference type="SUPFAM" id="SSF52540">
    <property type="entry name" value="P-loop containing nucleoside triphosphate hydrolases"/>
    <property type="match status" value="1"/>
</dbReference>
<dbReference type="Gene3D" id="3.40.50.300">
    <property type="entry name" value="P-loop containing nucleotide triphosphate hydrolases"/>
    <property type="match status" value="1"/>
</dbReference>
<dbReference type="PANTHER" id="PTHR19229">
    <property type="entry name" value="ATP-BINDING CASSETTE TRANSPORTER SUBFAMILY A ABCA"/>
    <property type="match status" value="1"/>
</dbReference>
<dbReference type="PANTHER" id="PTHR19229:SF251">
    <property type="entry name" value="ABC TRANSPORTER A FAMILY"/>
    <property type="match status" value="1"/>
</dbReference>
<evidence type="ECO:0000313" key="5">
    <source>
        <dbReference type="Proteomes" id="UP000193411"/>
    </source>
</evidence>
<organism evidence="4 5">
    <name type="scientific">Catenaria anguillulae PL171</name>
    <dbReference type="NCBI Taxonomy" id="765915"/>
    <lineage>
        <taxon>Eukaryota</taxon>
        <taxon>Fungi</taxon>
        <taxon>Fungi incertae sedis</taxon>
        <taxon>Blastocladiomycota</taxon>
        <taxon>Blastocladiomycetes</taxon>
        <taxon>Blastocladiales</taxon>
        <taxon>Catenariaceae</taxon>
        <taxon>Catenaria</taxon>
    </lineage>
</organism>
<dbReference type="AlphaFoldDB" id="A0A1Y2HXH3"/>
<dbReference type="InterPro" id="IPR027417">
    <property type="entry name" value="P-loop_NTPase"/>
</dbReference>
<dbReference type="Proteomes" id="UP000193411">
    <property type="component" value="Unassembled WGS sequence"/>
</dbReference>
<keyword evidence="2" id="KW-0067">ATP-binding</keyword>
<comment type="caution">
    <text evidence="4">The sequence shown here is derived from an EMBL/GenBank/DDBJ whole genome shotgun (WGS) entry which is preliminary data.</text>
</comment>
<feature type="non-terminal residue" evidence="4">
    <location>
        <position position="1"/>
    </location>
</feature>
<dbReference type="GO" id="GO:0005524">
    <property type="term" value="F:ATP binding"/>
    <property type="evidence" value="ECO:0007669"/>
    <property type="project" value="UniProtKB-KW"/>
</dbReference>
<keyword evidence="1" id="KW-0547">Nucleotide-binding</keyword>
<dbReference type="Pfam" id="PF00005">
    <property type="entry name" value="ABC_tran"/>
    <property type="match status" value="1"/>
</dbReference>
<dbReference type="GO" id="GO:0016887">
    <property type="term" value="F:ATP hydrolysis activity"/>
    <property type="evidence" value="ECO:0007669"/>
    <property type="project" value="InterPro"/>
</dbReference>
<dbReference type="OrthoDB" id="8061355at2759"/>
<dbReference type="GO" id="GO:0016020">
    <property type="term" value="C:membrane"/>
    <property type="evidence" value="ECO:0007669"/>
    <property type="project" value="InterPro"/>
</dbReference>
<evidence type="ECO:0000256" key="1">
    <source>
        <dbReference type="ARBA" id="ARBA00022741"/>
    </source>
</evidence>
<protein>
    <submittedName>
        <fullName evidence="4">p-loop containing nucleoside triphosphate hydrolase protein</fullName>
    </submittedName>
</protein>
<accession>A0A1Y2HXH3</accession>
<dbReference type="STRING" id="765915.A0A1Y2HXH3"/>
<dbReference type="GO" id="GO:0140359">
    <property type="term" value="F:ABC-type transporter activity"/>
    <property type="evidence" value="ECO:0007669"/>
    <property type="project" value="InterPro"/>
</dbReference>
<name>A0A1Y2HXH3_9FUNG</name>
<dbReference type="EMBL" id="MCFL01000008">
    <property type="protein sequence ID" value="ORZ38644.1"/>
    <property type="molecule type" value="Genomic_DNA"/>
</dbReference>
<keyword evidence="5" id="KW-1185">Reference proteome</keyword>
<dbReference type="InterPro" id="IPR003593">
    <property type="entry name" value="AAA+_ATPase"/>
</dbReference>
<gene>
    <name evidence="4" type="ORF">BCR44DRAFT_1372377</name>
</gene>
<dbReference type="PROSITE" id="PS50893">
    <property type="entry name" value="ABC_TRANSPORTER_2"/>
    <property type="match status" value="1"/>
</dbReference>
<evidence type="ECO:0000259" key="3">
    <source>
        <dbReference type="PROSITE" id="PS50893"/>
    </source>
</evidence>
<dbReference type="InterPro" id="IPR003439">
    <property type="entry name" value="ABC_transporter-like_ATP-bd"/>
</dbReference>
<reference evidence="4 5" key="1">
    <citation type="submission" date="2016-07" db="EMBL/GenBank/DDBJ databases">
        <title>Pervasive Adenine N6-methylation of Active Genes in Fungi.</title>
        <authorList>
            <consortium name="DOE Joint Genome Institute"/>
            <person name="Mondo S.J."/>
            <person name="Dannebaum R.O."/>
            <person name="Kuo R.C."/>
            <person name="Labutti K."/>
            <person name="Haridas S."/>
            <person name="Kuo A."/>
            <person name="Salamov A."/>
            <person name="Ahrendt S.R."/>
            <person name="Lipzen A."/>
            <person name="Sullivan W."/>
            <person name="Andreopoulos W.B."/>
            <person name="Clum A."/>
            <person name="Lindquist E."/>
            <person name="Daum C."/>
            <person name="Ramamoorthy G.K."/>
            <person name="Gryganskyi A."/>
            <person name="Culley D."/>
            <person name="Magnuson J.K."/>
            <person name="James T.Y."/>
            <person name="O'Malley M.A."/>
            <person name="Stajich J.E."/>
            <person name="Spatafora J.W."/>
            <person name="Visel A."/>
            <person name="Grigoriev I.V."/>
        </authorList>
    </citation>
    <scope>NUCLEOTIDE SEQUENCE [LARGE SCALE GENOMIC DNA]</scope>
    <source>
        <strain evidence="4 5">PL171</strain>
    </source>
</reference>
<keyword evidence="4" id="KW-0378">Hydrolase</keyword>
<evidence type="ECO:0000256" key="2">
    <source>
        <dbReference type="ARBA" id="ARBA00022840"/>
    </source>
</evidence>
<evidence type="ECO:0000313" key="4">
    <source>
        <dbReference type="EMBL" id="ORZ38644.1"/>
    </source>
</evidence>
<dbReference type="SMART" id="SM00382">
    <property type="entry name" value="AAA"/>
    <property type="match status" value="1"/>
</dbReference>
<proteinExistence type="predicted"/>
<feature type="domain" description="ABC transporter" evidence="3">
    <location>
        <begin position="1"/>
        <end position="206"/>
    </location>
</feature>
<dbReference type="CDD" id="cd03263">
    <property type="entry name" value="ABC_subfamily_A"/>
    <property type="match status" value="1"/>
</dbReference>
<dbReference type="GO" id="GO:0005319">
    <property type="term" value="F:lipid transporter activity"/>
    <property type="evidence" value="ECO:0007669"/>
    <property type="project" value="TreeGrafter"/>
</dbReference>
<dbReference type="InterPro" id="IPR026082">
    <property type="entry name" value="ABCA"/>
</dbReference>